<dbReference type="OrthoDB" id="6692864at2759"/>
<organism evidence="1 2">
    <name type="scientific">Pleomassaria siparia CBS 279.74</name>
    <dbReference type="NCBI Taxonomy" id="1314801"/>
    <lineage>
        <taxon>Eukaryota</taxon>
        <taxon>Fungi</taxon>
        <taxon>Dikarya</taxon>
        <taxon>Ascomycota</taxon>
        <taxon>Pezizomycotina</taxon>
        <taxon>Dothideomycetes</taxon>
        <taxon>Pleosporomycetidae</taxon>
        <taxon>Pleosporales</taxon>
        <taxon>Pleomassariaceae</taxon>
        <taxon>Pleomassaria</taxon>
    </lineage>
</organism>
<sequence>MVRNFDASFAPGETGETFDTGFLDTFLVALPPLTSSFQERERENLGLYQYSSPFRDRSPMNNSAQTPNVAFSTSNFVPTLIKHAARCQIGAWMKCERAVQVAYTGI</sequence>
<dbReference type="Proteomes" id="UP000799428">
    <property type="component" value="Unassembled WGS sequence"/>
</dbReference>
<dbReference type="EMBL" id="MU005766">
    <property type="protein sequence ID" value="KAF2711987.1"/>
    <property type="molecule type" value="Genomic_DNA"/>
</dbReference>
<keyword evidence="2" id="KW-1185">Reference proteome</keyword>
<name>A0A6G1KHZ7_9PLEO</name>
<reference evidence="1" key="1">
    <citation type="journal article" date="2020" name="Stud. Mycol.">
        <title>101 Dothideomycetes genomes: a test case for predicting lifestyles and emergence of pathogens.</title>
        <authorList>
            <person name="Haridas S."/>
            <person name="Albert R."/>
            <person name="Binder M."/>
            <person name="Bloem J."/>
            <person name="Labutti K."/>
            <person name="Salamov A."/>
            <person name="Andreopoulos B."/>
            <person name="Baker S."/>
            <person name="Barry K."/>
            <person name="Bills G."/>
            <person name="Bluhm B."/>
            <person name="Cannon C."/>
            <person name="Castanera R."/>
            <person name="Culley D."/>
            <person name="Daum C."/>
            <person name="Ezra D."/>
            <person name="Gonzalez J."/>
            <person name="Henrissat B."/>
            <person name="Kuo A."/>
            <person name="Liang C."/>
            <person name="Lipzen A."/>
            <person name="Lutzoni F."/>
            <person name="Magnuson J."/>
            <person name="Mondo S."/>
            <person name="Nolan M."/>
            <person name="Ohm R."/>
            <person name="Pangilinan J."/>
            <person name="Park H.-J."/>
            <person name="Ramirez L."/>
            <person name="Alfaro M."/>
            <person name="Sun H."/>
            <person name="Tritt A."/>
            <person name="Yoshinaga Y."/>
            <person name="Zwiers L.-H."/>
            <person name="Turgeon B."/>
            <person name="Goodwin S."/>
            <person name="Spatafora J."/>
            <person name="Crous P."/>
            <person name="Grigoriev I."/>
        </authorList>
    </citation>
    <scope>NUCLEOTIDE SEQUENCE</scope>
    <source>
        <strain evidence="1">CBS 279.74</strain>
    </source>
</reference>
<gene>
    <name evidence="1" type="ORF">K504DRAFT_499104</name>
</gene>
<dbReference type="AlphaFoldDB" id="A0A6G1KHZ7"/>
<accession>A0A6G1KHZ7</accession>
<protein>
    <submittedName>
        <fullName evidence="1">Uncharacterized protein</fullName>
    </submittedName>
</protein>
<evidence type="ECO:0000313" key="2">
    <source>
        <dbReference type="Proteomes" id="UP000799428"/>
    </source>
</evidence>
<proteinExistence type="predicted"/>
<evidence type="ECO:0000313" key="1">
    <source>
        <dbReference type="EMBL" id="KAF2711987.1"/>
    </source>
</evidence>